<dbReference type="Proteomes" id="UP001152087">
    <property type="component" value="Unassembled WGS sequence"/>
</dbReference>
<evidence type="ECO:0000313" key="2">
    <source>
        <dbReference type="EMBL" id="KAJ4181378.1"/>
    </source>
</evidence>
<reference evidence="2" key="1">
    <citation type="submission" date="2022-09" db="EMBL/GenBank/DDBJ databases">
        <title>Fusarium specimens isolated from Avocado Roots.</title>
        <authorList>
            <person name="Stajich J."/>
            <person name="Roper C."/>
            <person name="Heimlech-Rivalta G."/>
        </authorList>
    </citation>
    <scope>NUCLEOTIDE SEQUENCE</scope>
    <source>
        <strain evidence="2">A02</strain>
    </source>
</reference>
<feature type="region of interest" description="Disordered" evidence="1">
    <location>
        <begin position="364"/>
        <end position="385"/>
    </location>
</feature>
<organism evidence="2 3">
    <name type="scientific">Fusarium falciforme</name>
    <dbReference type="NCBI Taxonomy" id="195108"/>
    <lineage>
        <taxon>Eukaryota</taxon>
        <taxon>Fungi</taxon>
        <taxon>Dikarya</taxon>
        <taxon>Ascomycota</taxon>
        <taxon>Pezizomycotina</taxon>
        <taxon>Sordariomycetes</taxon>
        <taxon>Hypocreomycetidae</taxon>
        <taxon>Hypocreales</taxon>
        <taxon>Nectriaceae</taxon>
        <taxon>Fusarium</taxon>
        <taxon>Fusarium solani species complex</taxon>
    </lineage>
</organism>
<dbReference type="EMBL" id="JAOQAV010000041">
    <property type="protein sequence ID" value="KAJ4181378.1"/>
    <property type="molecule type" value="Genomic_DNA"/>
</dbReference>
<protein>
    <submittedName>
        <fullName evidence="2">Uncharacterized protein</fullName>
    </submittedName>
</protein>
<proteinExistence type="predicted"/>
<sequence>MDSKKNALSTEVPGSSSPETRTSDDIGTNMNTSLTPVKAPESDTNPSNDDEVKNTNMAERPCTRKHTTAWRPKRLIGLTSRGGVLRNHHTRRAFLRQQMSEGRPDPYQSWCGDPSCKKDGRVFMMPLSYPVNQEKCGDGLPVGDYFHDLAEAMVIMLFPRLKSPEDMTRKCFEILSFIDSPPIRSHASKVLAGFVWLGVRPTDRQFEAALIRTRPVFLDLMFGVKTVERVEKIHSYLTARRAQFKKWTLHDYILRFLISAELWRVHETPRRESWVIGSREAVGEFLSAVLLSYRQLFTRQCLVPKDIKLDQAWDQIWQEWLEKYPSPKVLKEDDEDDFKLRERQDLTEEDVLEQVGYLGGIGKGRETYTPSRNRPEEPDQTLYFM</sequence>
<evidence type="ECO:0000256" key="1">
    <source>
        <dbReference type="SAM" id="MobiDB-lite"/>
    </source>
</evidence>
<feature type="compositionally biased region" description="Polar residues" evidence="1">
    <location>
        <begin position="1"/>
        <end position="35"/>
    </location>
</feature>
<keyword evidence="3" id="KW-1185">Reference proteome</keyword>
<dbReference type="AlphaFoldDB" id="A0A9W8UXA2"/>
<feature type="region of interest" description="Disordered" evidence="1">
    <location>
        <begin position="1"/>
        <end position="71"/>
    </location>
</feature>
<comment type="caution">
    <text evidence="2">The sequence shown here is derived from an EMBL/GenBank/DDBJ whole genome shotgun (WGS) entry which is preliminary data.</text>
</comment>
<gene>
    <name evidence="2" type="ORF">NW755_011164</name>
</gene>
<name>A0A9W8UXA2_9HYPO</name>
<accession>A0A9W8UXA2</accession>
<evidence type="ECO:0000313" key="3">
    <source>
        <dbReference type="Proteomes" id="UP001152087"/>
    </source>
</evidence>